<reference evidence="2 3" key="1">
    <citation type="submission" date="2024-09" db="EMBL/GenBank/DDBJ databases">
        <authorList>
            <person name="Lee S.D."/>
        </authorList>
    </citation>
    <scope>NUCLEOTIDE SEQUENCE [LARGE SCALE GENOMIC DNA]</scope>
    <source>
        <strain evidence="2 3">N8-3</strain>
    </source>
</reference>
<dbReference type="Gene3D" id="1.10.260.40">
    <property type="entry name" value="lambda repressor-like DNA-binding domains"/>
    <property type="match status" value="1"/>
</dbReference>
<feature type="domain" description="HTH cro/C1-type" evidence="1">
    <location>
        <begin position="8"/>
        <end position="62"/>
    </location>
</feature>
<evidence type="ECO:0000259" key="1">
    <source>
        <dbReference type="PROSITE" id="PS50943"/>
    </source>
</evidence>
<protein>
    <submittedName>
        <fullName evidence="2">Helix-turn-helix domain-containing protein</fullName>
    </submittedName>
</protein>
<dbReference type="PROSITE" id="PS50943">
    <property type="entry name" value="HTH_CROC1"/>
    <property type="match status" value="1"/>
</dbReference>
<comment type="caution">
    <text evidence="2">The sequence shown here is derived from an EMBL/GenBank/DDBJ whole genome shotgun (WGS) entry which is preliminary data.</text>
</comment>
<dbReference type="InterPro" id="IPR001387">
    <property type="entry name" value="Cro/C1-type_HTH"/>
</dbReference>
<name>A0ABV6W6D5_9ACTN</name>
<evidence type="ECO:0000313" key="3">
    <source>
        <dbReference type="Proteomes" id="UP001592531"/>
    </source>
</evidence>
<keyword evidence="3" id="KW-1185">Reference proteome</keyword>
<dbReference type="EMBL" id="JBHFAB010000045">
    <property type="protein sequence ID" value="MFC1421546.1"/>
    <property type="molecule type" value="Genomic_DNA"/>
</dbReference>
<organism evidence="2 3">
    <name type="scientific">Streptacidiphilus cavernicola</name>
    <dbReference type="NCBI Taxonomy" id="3342716"/>
    <lineage>
        <taxon>Bacteria</taxon>
        <taxon>Bacillati</taxon>
        <taxon>Actinomycetota</taxon>
        <taxon>Actinomycetes</taxon>
        <taxon>Kitasatosporales</taxon>
        <taxon>Streptomycetaceae</taxon>
        <taxon>Streptacidiphilus</taxon>
    </lineage>
</organism>
<sequence length="130" mass="14527">MASKRVRLVERRKSSGFSKESFAEALHVDRSTVARWERGEAEPQPWHRPKLMKLLDVTAAQLDELLTPDQTLSKNLLVVSPWSAVPSDPASSDEFDALELARRVQATELDRVMSGCSPDSVRVASVVLER</sequence>
<dbReference type="Pfam" id="PF01381">
    <property type="entry name" value="HTH_3"/>
    <property type="match status" value="1"/>
</dbReference>
<dbReference type="Proteomes" id="UP001592531">
    <property type="component" value="Unassembled WGS sequence"/>
</dbReference>
<dbReference type="SMART" id="SM00530">
    <property type="entry name" value="HTH_XRE"/>
    <property type="match status" value="1"/>
</dbReference>
<dbReference type="InterPro" id="IPR010982">
    <property type="entry name" value="Lambda_DNA-bd_dom_sf"/>
</dbReference>
<evidence type="ECO:0000313" key="2">
    <source>
        <dbReference type="EMBL" id="MFC1421546.1"/>
    </source>
</evidence>
<proteinExistence type="predicted"/>
<dbReference type="RefSeq" id="WP_380544966.1">
    <property type="nucleotide sequence ID" value="NZ_JBHFAB010000045.1"/>
</dbReference>
<gene>
    <name evidence="2" type="ORF">ACEZDE_33615</name>
</gene>
<dbReference type="CDD" id="cd00093">
    <property type="entry name" value="HTH_XRE"/>
    <property type="match status" value="1"/>
</dbReference>
<accession>A0ABV6W6D5</accession>
<dbReference type="SUPFAM" id="SSF47413">
    <property type="entry name" value="lambda repressor-like DNA-binding domains"/>
    <property type="match status" value="1"/>
</dbReference>